<sequence length="439" mass="48994">MPSTRPTSIPLDAFPFLSTGTVRNDDDQPPFTRSPLGSRHDSHDDHDAPSLSVHEGPNIGPPWRLYLYNLLERPNSSPAAVLVHVLITVLIVFSALVTILETVPAFHSLPGGIWFGIETSLVALFTVEYIARCAATSFSWSAFFGWAGSFLGITDLLAILPYYIEIALQKDTSTLFRFSILRTFRLLRVFRPFRYNNTLLLTIEVMYLSFRRSQDALLALGFFVLMVVVVFSTLIYFIERGTWDDTLETFINSDGDPSQFASIPAAAWFVIVTISTVGYGEMTPRSFLGRLITIPLLLFGLLLIALPSFVLGREFSMIWNDMTSGQILRTPFMQSELVRSSPLDPALALPVSRDGQFTQSPGLLSRRRPRQHASEEHLHAAVATESSAIDSTCEHDQTYRQLVQSQTALEAQLAELRAAMDVQGTLLRRIMERVDAKGS</sequence>
<feature type="transmembrane region" description="Helical" evidence="13">
    <location>
        <begin position="112"/>
        <end position="131"/>
    </location>
</feature>
<keyword evidence="16" id="KW-1185">Reference proteome</keyword>
<feature type="transmembrane region" description="Helical" evidence="13">
    <location>
        <begin position="79"/>
        <end position="100"/>
    </location>
</feature>
<keyword evidence="6" id="KW-0851">Voltage-gated channel</keyword>
<evidence type="ECO:0000313" key="15">
    <source>
        <dbReference type="EMBL" id="KAH8989480.1"/>
    </source>
</evidence>
<reference evidence="15" key="1">
    <citation type="submission" date="2022-01" db="EMBL/GenBank/DDBJ databases">
        <title>Comparative genomics reveals a dynamic genome evolution in the ectomycorrhizal milk-cap (Lactarius) mushrooms.</title>
        <authorList>
            <consortium name="DOE Joint Genome Institute"/>
            <person name="Lebreton A."/>
            <person name="Tang N."/>
            <person name="Kuo A."/>
            <person name="LaButti K."/>
            <person name="Drula E."/>
            <person name="Barry K."/>
            <person name="Clum A."/>
            <person name="Lipzen A."/>
            <person name="Mousain D."/>
            <person name="Ng V."/>
            <person name="Wang R."/>
            <person name="Wang X."/>
            <person name="Dai Y."/>
            <person name="Henrissat B."/>
            <person name="Grigoriev I.V."/>
            <person name="Guerin-Laguette A."/>
            <person name="Yu F."/>
            <person name="Martin F.M."/>
        </authorList>
    </citation>
    <scope>NUCLEOTIDE SEQUENCE</scope>
    <source>
        <strain evidence="15">QP</strain>
    </source>
</reference>
<evidence type="ECO:0000256" key="4">
    <source>
        <dbReference type="ARBA" id="ARBA00022692"/>
    </source>
</evidence>
<keyword evidence="5" id="KW-0631">Potassium channel</keyword>
<dbReference type="Proteomes" id="UP001201163">
    <property type="component" value="Unassembled WGS sequence"/>
</dbReference>
<dbReference type="EMBL" id="JAKELL010000037">
    <property type="protein sequence ID" value="KAH8989480.1"/>
    <property type="molecule type" value="Genomic_DNA"/>
</dbReference>
<evidence type="ECO:0000256" key="9">
    <source>
        <dbReference type="ARBA" id="ARBA00023065"/>
    </source>
</evidence>
<dbReference type="GO" id="GO:0008076">
    <property type="term" value="C:voltage-gated potassium channel complex"/>
    <property type="evidence" value="ECO:0007669"/>
    <property type="project" value="InterPro"/>
</dbReference>
<keyword evidence="10 13" id="KW-0472">Membrane</keyword>
<dbReference type="AlphaFoldDB" id="A0AAD4QCP1"/>
<comment type="subcellular location">
    <subcellularLocation>
        <location evidence="1">Membrane</location>
        <topology evidence="1">Multi-pass membrane protein</topology>
    </subcellularLocation>
</comment>
<keyword evidence="9" id="KW-0406">Ion transport</keyword>
<keyword evidence="11" id="KW-0407">Ion channel</keyword>
<dbReference type="SUPFAM" id="SSF81324">
    <property type="entry name" value="Voltage-gated potassium channels"/>
    <property type="match status" value="1"/>
</dbReference>
<dbReference type="PRINTS" id="PR00169">
    <property type="entry name" value="KCHANNEL"/>
</dbReference>
<feature type="region of interest" description="Disordered" evidence="12">
    <location>
        <begin position="1"/>
        <end position="55"/>
    </location>
</feature>
<evidence type="ECO:0000256" key="3">
    <source>
        <dbReference type="ARBA" id="ARBA00022538"/>
    </source>
</evidence>
<evidence type="ECO:0000256" key="11">
    <source>
        <dbReference type="ARBA" id="ARBA00023303"/>
    </source>
</evidence>
<proteinExistence type="predicted"/>
<keyword evidence="7" id="KW-0630">Potassium</keyword>
<feature type="transmembrane region" description="Helical" evidence="13">
    <location>
        <begin position="143"/>
        <end position="164"/>
    </location>
</feature>
<keyword evidence="3" id="KW-0633">Potassium transport</keyword>
<feature type="domain" description="Ion transport" evidence="14">
    <location>
        <begin position="83"/>
        <end position="315"/>
    </location>
</feature>
<gene>
    <name evidence="15" type="ORF">EDB92DRAFT_1799659</name>
</gene>
<dbReference type="InterPro" id="IPR028325">
    <property type="entry name" value="VG_K_chnl"/>
</dbReference>
<comment type="caution">
    <text evidence="15">The sequence shown here is derived from an EMBL/GenBank/DDBJ whole genome shotgun (WGS) entry which is preliminary data.</text>
</comment>
<dbReference type="GO" id="GO:0005249">
    <property type="term" value="F:voltage-gated potassium channel activity"/>
    <property type="evidence" value="ECO:0007669"/>
    <property type="project" value="InterPro"/>
</dbReference>
<evidence type="ECO:0000256" key="2">
    <source>
        <dbReference type="ARBA" id="ARBA00022448"/>
    </source>
</evidence>
<evidence type="ECO:0000259" key="14">
    <source>
        <dbReference type="Pfam" id="PF00520"/>
    </source>
</evidence>
<feature type="transmembrane region" description="Helical" evidence="13">
    <location>
        <begin position="258"/>
        <end position="279"/>
    </location>
</feature>
<accession>A0AAD4QCP1</accession>
<feature type="transmembrane region" description="Helical" evidence="13">
    <location>
        <begin position="291"/>
        <end position="312"/>
    </location>
</feature>
<evidence type="ECO:0000256" key="12">
    <source>
        <dbReference type="SAM" id="MobiDB-lite"/>
    </source>
</evidence>
<dbReference type="GO" id="GO:0001508">
    <property type="term" value="P:action potential"/>
    <property type="evidence" value="ECO:0007669"/>
    <property type="project" value="TreeGrafter"/>
</dbReference>
<evidence type="ECO:0000256" key="7">
    <source>
        <dbReference type="ARBA" id="ARBA00022958"/>
    </source>
</evidence>
<dbReference type="Gene3D" id="1.10.287.70">
    <property type="match status" value="1"/>
</dbReference>
<keyword evidence="4 13" id="KW-0812">Transmembrane</keyword>
<dbReference type="InterPro" id="IPR005821">
    <property type="entry name" value="Ion_trans_dom"/>
</dbReference>
<dbReference type="FunFam" id="1.10.287.70:FF:000097">
    <property type="entry name" value="Potassium voltage-gated channel subfamily G member 3"/>
    <property type="match status" value="1"/>
</dbReference>
<feature type="transmembrane region" description="Helical" evidence="13">
    <location>
        <begin position="217"/>
        <end position="238"/>
    </location>
</feature>
<evidence type="ECO:0000256" key="8">
    <source>
        <dbReference type="ARBA" id="ARBA00022989"/>
    </source>
</evidence>
<dbReference type="Gene3D" id="1.20.120.350">
    <property type="entry name" value="Voltage-gated potassium channels. Chain C"/>
    <property type="match status" value="1"/>
</dbReference>
<evidence type="ECO:0000256" key="6">
    <source>
        <dbReference type="ARBA" id="ARBA00022882"/>
    </source>
</evidence>
<evidence type="ECO:0000256" key="10">
    <source>
        <dbReference type="ARBA" id="ARBA00023136"/>
    </source>
</evidence>
<dbReference type="Pfam" id="PF00520">
    <property type="entry name" value="Ion_trans"/>
    <property type="match status" value="1"/>
</dbReference>
<feature type="region of interest" description="Disordered" evidence="12">
    <location>
        <begin position="353"/>
        <end position="377"/>
    </location>
</feature>
<evidence type="ECO:0000256" key="5">
    <source>
        <dbReference type="ARBA" id="ARBA00022826"/>
    </source>
</evidence>
<protein>
    <recommendedName>
        <fullName evidence="14">Ion transport domain-containing protein</fullName>
    </recommendedName>
</protein>
<evidence type="ECO:0000256" key="13">
    <source>
        <dbReference type="SAM" id="Phobius"/>
    </source>
</evidence>
<dbReference type="PANTHER" id="PTHR11537">
    <property type="entry name" value="VOLTAGE-GATED POTASSIUM CHANNEL"/>
    <property type="match status" value="1"/>
</dbReference>
<keyword evidence="2" id="KW-0813">Transport</keyword>
<dbReference type="PANTHER" id="PTHR11537:SF254">
    <property type="entry name" value="POTASSIUM VOLTAGE-GATED CHANNEL PROTEIN SHAB"/>
    <property type="match status" value="1"/>
</dbReference>
<evidence type="ECO:0000313" key="16">
    <source>
        <dbReference type="Proteomes" id="UP001201163"/>
    </source>
</evidence>
<keyword evidence="8 13" id="KW-1133">Transmembrane helix</keyword>
<name>A0AAD4QCP1_9AGAM</name>
<organism evidence="15 16">
    <name type="scientific">Lactarius akahatsu</name>
    <dbReference type="NCBI Taxonomy" id="416441"/>
    <lineage>
        <taxon>Eukaryota</taxon>
        <taxon>Fungi</taxon>
        <taxon>Dikarya</taxon>
        <taxon>Basidiomycota</taxon>
        <taxon>Agaricomycotina</taxon>
        <taxon>Agaricomycetes</taxon>
        <taxon>Russulales</taxon>
        <taxon>Russulaceae</taxon>
        <taxon>Lactarius</taxon>
    </lineage>
</organism>
<feature type="compositionally biased region" description="Basic and acidic residues" evidence="12">
    <location>
        <begin position="38"/>
        <end position="48"/>
    </location>
</feature>
<dbReference type="InterPro" id="IPR027359">
    <property type="entry name" value="Volt_channel_dom_sf"/>
</dbReference>
<evidence type="ECO:0000256" key="1">
    <source>
        <dbReference type="ARBA" id="ARBA00004141"/>
    </source>
</evidence>